<dbReference type="SMART" id="SM00418">
    <property type="entry name" value="HTH_ARSR"/>
    <property type="match status" value="1"/>
</dbReference>
<evidence type="ECO:0000313" key="7">
    <source>
        <dbReference type="Proteomes" id="UP000033699"/>
    </source>
</evidence>
<keyword evidence="2" id="KW-0238">DNA-binding</keyword>
<dbReference type="InterPro" id="IPR051011">
    <property type="entry name" value="Metal_resp_trans_reg"/>
</dbReference>
<keyword evidence="7" id="KW-1185">Reference proteome</keyword>
<name>A0A0F2TJW2_STRR3</name>
<dbReference type="EMBL" id="JZKH01000002">
    <property type="protein sequence ID" value="KJS63543.1"/>
    <property type="molecule type" value="Genomic_DNA"/>
</dbReference>
<evidence type="ECO:0000256" key="2">
    <source>
        <dbReference type="ARBA" id="ARBA00023125"/>
    </source>
</evidence>
<dbReference type="GO" id="GO:0003677">
    <property type="term" value="F:DNA binding"/>
    <property type="evidence" value="ECO:0007669"/>
    <property type="project" value="UniProtKB-KW"/>
</dbReference>
<reference evidence="6 7" key="1">
    <citation type="submission" date="2015-02" db="EMBL/GenBank/DDBJ databases">
        <authorList>
            <person name="Ju K.-S."/>
            <person name="Doroghazi J.R."/>
            <person name="Metcalf W."/>
        </authorList>
    </citation>
    <scope>NUCLEOTIDE SEQUENCE [LARGE SCALE GENOMIC DNA]</scope>
    <source>
        <strain evidence="6 7">ATCC 31215</strain>
    </source>
</reference>
<proteinExistence type="predicted"/>
<dbReference type="PANTHER" id="PTHR43132">
    <property type="entry name" value="ARSENICAL RESISTANCE OPERON REPRESSOR ARSR-RELATED"/>
    <property type="match status" value="1"/>
</dbReference>
<dbReference type="Gene3D" id="1.10.10.10">
    <property type="entry name" value="Winged helix-like DNA-binding domain superfamily/Winged helix DNA-binding domain"/>
    <property type="match status" value="1"/>
</dbReference>
<dbReference type="Pfam" id="PF12840">
    <property type="entry name" value="HTH_20"/>
    <property type="match status" value="1"/>
</dbReference>
<evidence type="ECO:0000256" key="3">
    <source>
        <dbReference type="ARBA" id="ARBA00023163"/>
    </source>
</evidence>
<dbReference type="PANTHER" id="PTHR43132:SF6">
    <property type="entry name" value="HTH-TYPE TRANSCRIPTIONAL REPRESSOR CZRA"/>
    <property type="match status" value="1"/>
</dbReference>
<sequence length="354" mass="37047">MMAYLLGVKDLAATRCGYSPLHETVRSLRLRSPDGGHAFPEQRGWAAGWARDHAGLDTDLLDTLLTPGGLAPEALTPRPRGCRPCIQDELSALAVTPADRLCADFRAAYARDGSPLPPLLARLLDDPYALRARLVTALGQYWTRCLEPAWWPRARTVLEADLAHRGRRLAESGVAGLFADLDPRVSWADGTLRVHGDPSGADPSGAPAPVRREPIAGRGLVLMPTLFADRAFGETSPSGTPAIVYPARGRGTMAEGSTAEGATRAAASGGSAVSGALAELIGAARARVLGLLDTPATTTALAYRLGVTPGAVSRHLGALAAAGLLERTRTGRAVHYRRSPLGESLVGASTLVPA</sequence>
<protein>
    <recommendedName>
        <fullName evidence="8">HTH arsR-type domain-containing protein</fullName>
    </recommendedName>
</protein>
<keyword evidence="3" id="KW-0804">Transcription</keyword>
<dbReference type="InterPro" id="IPR036390">
    <property type="entry name" value="WH_DNA-bd_sf"/>
</dbReference>
<dbReference type="Proteomes" id="UP000033699">
    <property type="component" value="Unassembled WGS sequence"/>
</dbReference>
<organism evidence="6 7">
    <name type="scientific">Streptomyces rubellomurinus (strain ATCC 31215)</name>
    <dbReference type="NCBI Taxonomy" id="359131"/>
    <lineage>
        <taxon>Bacteria</taxon>
        <taxon>Bacillati</taxon>
        <taxon>Actinomycetota</taxon>
        <taxon>Actinomycetes</taxon>
        <taxon>Kitasatosporales</taxon>
        <taxon>Streptomycetaceae</taxon>
        <taxon>Streptomyces</taxon>
    </lineage>
</organism>
<feature type="domain" description="HTH arsR-type" evidence="4">
    <location>
        <begin position="284"/>
        <end position="350"/>
    </location>
</feature>
<comment type="caution">
    <text evidence="6">The sequence shown here is derived from an EMBL/GenBank/DDBJ whole genome shotgun (WGS) entry which is preliminary data.</text>
</comment>
<dbReference type="AlphaFoldDB" id="A0A0F2TJW2"/>
<dbReference type="InterPro" id="IPR001845">
    <property type="entry name" value="HTH_ArsR_DNA-bd_dom"/>
</dbReference>
<dbReference type="InterPro" id="IPR036388">
    <property type="entry name" value="WH-like_DNA-bd_sf"/>
</dbReference>
<gene>
    <name evidence="6" type="ORF">VM95_01300</name>
</gene>
<evidence type="ECO:0008006" key="8">
    <source>
        <dbReference type="Google" id="ProtNLM"/>
    </source>
</evidence>
<evidence type="ECO:0000256" key="1">
    <source>
        <dbReference type="ARBA" id="ARBA00023015"/>
    </source>
</evidence>
<accession>A0A0F2TJW2</accession>
<dbReference type="GO" id="GO:0003700">
    <property type="term" value="F:DNA-binding transcription factor activity"/>
    <property type="evidence" value="ECO:0007669"/>
    <property type="project" value="InterPro"/>
</dbReference>
<dbReference type="InterPro" id="IPR012318">
    <property type="entry name" value="HTH_CRP"/>
</dbReference>
<dbReference type="SUPFAM" id="SSF46785">
    <property type="entry name" value="Winged helix' DNA-binding domain"/>
    <property type="match status" value="1"/>
</dbReference>
<dbReference type="SMART" id="SM00419">
    <property type="entry name" value="HTH_CRP"/>
    <property type="match status" value="1"/>
</dbReference>
<feature type="domain" description="HTH crp-type" evidence="5">
    <location>
        <begin position="288"/>
        <end position="338"/>
    </location>
</feature>
<evidence type="ECO:0000259" key="4">
    <source>
        <dbReference type="SMART" id="SM00418"/>
    </source>
</evidence>
<evidence type="ECO:0000259" key="5">
    <source>
        <dbReference type="SMART" id="SM00419"/>
    </source>
</evidence>
<dbReference type="PATRIC" id="fig|359131.3.peg.284"/>
<keyword evidence="1" id="KW-0805">Transcription regulation</keyword>
<evidence type="ECO:0000313" key="6">
    <source>
        <dbReference type="EMBL" id="KJS63543.1"/>
    </source>
</evidence>